<dbReference type="OMA" id="HTNIRFE"/>
<gene>
    <name evidence="1" type="ORF">RZ57_03590</name>
</gene>
<evidence type="ECO:0000313" key="2">
    <source>
        <dbReference type="Proteomes" id="UP000060132"/>
    </source>
</evidence>
<sequence length="138" mass="15986">MSIKEHLEYLNFYIKNLSVSLVADIEQFSNEQVKVDISLGFAEPKIIEEENNLIAVFPYRLEFSSSDQVSIDSEFVIGFAIKSDSIRSLEDLKSLVNENKDEFVKYITRTVNQLIDNGLEHTNIRFEEQFAIEPLNYL</sequence>
<proteinExistence type="predicted"/>
<evidence type="ECO:0000313" key="1">
    <source>
        <dbReference type="EMBL" id="AKO32274.1"/>
    </source>
</evidence>
<dbReference type="EMBL" id="CP011219">
    <property type="protein sequence ID" value="AKO32274.1"/>
    <property type="molecule type" value="Genomic_DNA"/>
</dbReference>
<organism evidence="1 2">
    <name type="scientific">Haemophilus ducreyi</name>
    <dbReference type="NCBI Taxonomy" id="730"/>
    <lineage>
        <taxon>Bacteria</taxon>
        <taxon>Pseudomonadati</taxon>
        <taxon>Pseudomonadota</taxon>
        <taxon>Gammaproteobacteria</taxon>
        <taxon>Pasteurellales</taxon>
        <taxon>Pasteurellaceae</taxon>
        <taxon>Haemophilus</taxon>
    </lineage>
</organism>
<name>A0AAC8UC26_HAEDC</name>
<accession>A0AAC8UC26</accession>
<dbReference type="RefSeq" id="WP_010944843.1">
    <property type="nucleotide sequence ID" value="NZ_CP011218.1"/>
</dbReference>
<dbReference type="AlphaFoldDB" id="A0AAC8UC26"/>
<protein>
    <submittedName>
        <fullName evidence="1">Uncharacterized protein</fullName>
    </submittedName>
</protein>
<reference evidence="1 2" key="1">
    <citation type="journal article" date="2015" name="PLoS Negl. Trop. Dis.">
        <title>Haemophilus ducreyi Cutaneous Ulcer Strains Are Nearly Identical to Class I Genital Ulcer Strains.</title>
        <authorList>
            <person name="Gangaiah D."/>
            <person name="Webb K.M."/>
            <person name="Humphreys T.L."/>
            <person name="Fortney K.R."/>
            <person name="Toh E."/>
            <person name="Tai A."/>
            <person name="Katz S.S."/>
            <person name="Pillay A."/>
            <person name="Chen C.Y."/>
            <person name="Roberts S.A."/>
            <person name="Munson R.S.Jr."/>
            <person name="Spinola S.M."/>
        </authorList>
    </citation>
    <scope>NUCLEOTIDE SEQUENCE [LARGE SCALE GENOMIC DNA]</scope>
    <source>
        <strain evidence="2">CLU2</strain>
    </source>
</reference>
<dbReference type="Proteomes" id="UP000060132">
    <property type="component" value="Chromosome"/>
</dbReference>